<evidence type="ECO:0000313" key="1">
    <source>
        <dbReference type="EMBL" id="KKL24686.1"/>
    </source>
</evidence>
<accession>A0A0F9E438</accession>
<name>A0A0F9E438_9ZZZZ</name>
<sequence>MAFDPGPIMHELETQLSASGWQTGQIAEPMSPPAKRLGAVIFDGVEITEVTLQSGSGNVRFIIRLYYQHFEEPLEGTEKDIATACLQLISDISGKYTLGDSSVRNVVPLALIGRAGFQTVGQTVYRLLDLQYT</sequence>
<dbReference type="AlphaFoldDB" id="A0A0F9E438"/>
<proteinExistence type="predicted"/>
<protein>
    <submittedName>
        <fullName evidence="1">Uncharacterized protein</fullName>
    </submittedName>
</protein>
<gene>
    <name evidence="1" type="ORF">LCGC14_2412850</name>
</gene>
<dbReference type="EMBL" id="LAZR01036498">
    <property type="protein sequence ID" value="KKL24686.1"/>
    <property type="molecule type" value="Genomic_DNA"/>
</dbReference>
<organism evidence="1">
    <name type="scientific">marine sediment metagenome</name>
    <dbReference type="NCBI Taxonomy" id="412755"/>
    <lineage>
        <taxon>unclassified sequences</taxon>
        <taxon>metagenomes</taxon>
        <taxon>ecological metagenomes</taxon>
    </lineage>
</organism>
<reference evidence="1" key="1">
    <citation type="journal article" date="2015" name="Nature">
        <title>Complex archaea that bridge the gap between prokaryotes and eukaryotes.</title>
        <authorList>
            <person name="Spang A."/>
            <person name="Saw J.H."/>
            <person name="Jorgensen S.L."/>
            <person name="Zaremba-Niedzwiedzka K."/>
            <person name="Martijn J."/>
            <person name="Lind A.E."/>
            <person name="van Eijk R."/>
            <person name="Schleper C."/>
            <person name="Guy L."/>
            <person name="Ettema T.J."/>
        </authorList>
    </citation>
    <scope>NUCLEOTIDE SEQUENCE</scope>
</reference>
<comment type="caution">
    <text evidence="1">The sequence shown here is derived from an EMBL/GenBank/DDBJ whole genome shotgun (WGS) entry which is preliminary data.</text>
</comment>